<feature type="signal peptide" evidence="1">
    <location>
        <begin position="1"/>
        <end position="28"/>
    </location>
</feature>
<keyword evidence="1" id="KW-0732">Signal</keyword>
<reference evidence="2 3" key="1">
    <citation type="submission" date="2019-10" db="EMBL/GenBank/DDBJ databases">
        <title>Whole genome shotgun sequence of Acrocarpospora corrugata NBRC 13972.</title>
        <authorList>
            <person name="Ichikawa N."/>
            <person name="Kimura A."/>
            <person name="Kitahashi Y."/>
            <person name="Komaki H."/>
            <person name="Oguchi A."/>
        </authorList>
    </citation>
    <scope>NUCLEOTIDE SEQUENCE [LARGE SCALE GENOMIC DNA]</scope>
    <source>
        <strain evidence="2 3">NBRC 13972</strain>
    </source>
</reference>
<dbReference type="Proteomes" id="UP000334990">
    <property type="component" value="Unassembled WGS sequence"/>
</dbReference>
<comment type="caution">
    <text evidence="2">The sequence shown here is derived from an EMBL/GenBank/DDBJ whole genome shotgun (WGS) entry which is preliminary data.</text>
</comment>
<dbReference type="EMBL" id="BLAD01000045">
    <property type="protein sequence ID" value="GES00609.1"/>
    <property type="molecule type" value="Genomic_DNA"/>
</dbReference>
<evidence type="ECO:0000313" key="3">
    <source>
        <dbReference type="Proteomes" id="UP000334990"/>
    </source>
</evidence>
<sequence length="110" mass="11512">MLRRVFTFIATAALASAGFLSTAAPAQATIVDIPFGPLSIGEYCAAKVHPAAWIGFYEASGLKCYTPSGSTGLIFRGTGDPYLTCKHLTSDVIMAALRGPSDGIICRAVR</sequence>
<gene>
    <name evidence="2" type="ORF">Acor_26730</name>
</gene>
<accession>A0A5M3VWQ6</accession>
<name>A0A5M3VWQ6_9ACTN</name>
<evidence type="ECO:0000256" key="1">
    <source>
        <dbReference type="SAM" id="SignalP"/>
    </source>
</evidence>
<dbReference type="OrthoDB" id="3540629at2"/>
<keyword evidence="3" id="KW-1185">Reference proteome</keyword>
<protein>
    <submittedName>
        <fullName evidence="2">Uncharacterized protein</fullName>
    </submittedName>
</protein>
<feature type="chain" id="PRO_5024329306" evidence="1">
    <location>
        <begin position="29"/>
        <end position="110"/>
    </location>
</feature>
<organism evidence="2 3">
    <name type="scientific">Acrocarpospora corrugata</name>
    <dbReference type="NCBI Taxonomy" id="35763"/>
    <lineage>
        <taxon>Bacteria</taxon>
        <taxon>Bacillati</taxon>
        <taxon>Actinomycetota</taxon>
        <taxon>Actinomycetes</taxon>
        <taxon>Streptosporangiales</taxon>
        <taxon>Streptosporangiaceae</taxon>
        <taxon>Acrocarpospora</taxon>
    </lineage>
</organism>
<evidence type="ECO:0000313" key="2">
    <source>
        <dbReference type="EMBL" id="GES00609.1"/>
    </source>
</evidence>
<proteinExistence type="predicted"/>
<dbReference type="RefSeq" id="WP_155336932.1">
    <property type="nucleotide sequence ID" value="NZ_BAAABN010000014.1"/>
</dbReference>
<dbReference type="AlphaFoldDB" id="A0A5M3VWQ6"/>